<accession>L0WDK8</accession>
<gene>
    <name evidence="2" type="ORF">A11A3_09590</name>
</gene>
<dbReference type="eggNOG" id="COG3725">
    <property type="taxonomic scope" value="Bacteria"/>
</dbReference>
<dbReference type="Proteomes" id="UP000010164">
    <property type="component" value="Unassembled WGS sequence"/>
</dbReference>
<evidence type="ECO:0000313" key="2">
    <source>
        <dbReference type="EMBL" id="EKF74242.1"/>
    </source>
</evidence>
<reference evidence="2 3" key="1">
    <citation type="journal article" date="2012" name="J. Bacteriol.">
        <title>Genome Sequence of the Alkane-Degrading Bacterium Alcanivorax hongdengensis Type Strain A-11-3.</title>
        <authorList>
            <person name="Lai Q."/>
            <person name="Shao Z."/>
        </authorList>
    </citation>
    <scope>NUCLEOTIDE SEQUENCE [LARGE SCALE GENOMIC DNA]</scope>
    <source>
        <strain evidence="2 3">A-11-3</strain>
    </source>
</reference>
<name>L0WDK8_9GAMM</name>
<feature type="transmembrane region" description="Helical" evidence="1">
    <location>
        <begin position="70"/>
        <end position="87"/>
    </location>
</feature>
<dbReference type="RefSeq" id="WP_008929096.1">
    <property type="nucleotide sequence ID" value="NZ_AMRJ01000013.1"/>
</dbReference>
<dbReference type="InterPro" id="IPR052966">
    <property type="entry name" value="Beta-lactamase_Reg"/>
</dbReference>
<keyword evidence="1" id="KW-0812">Transmembrane</keyword>
<dbReference type="OrthoDB" id="6080303at2"/>
<sequence length="276" mass="31246">MKILLLLVVLGLRRLDIHWPAWLMDEQRHDRWLQAWAARFGQGMLLWWLAVVLPSVLLTLLFAYGDSIGFLLLLLVPAGILLLWLLGAQSEFRYVDELLVRGHMNDSQGFADLAADEFGISGSTQTPDYFPALTARILEREMRLFAAIFWLMTLGFGALTFYLLNRVWLNRQEQSDSRLRDLQAILDGIPRQLLVLCMALAGNFSAVMSRMNGHWWRQDKAAPPLDQIVLVALDDAPGKAPVSLPEGMEQLEALQGLLLRCMAIWLILAALWVVLV</sequence>
<feature type="transmembrane region" description="Helical" evidence="1">
    <location>
        <begin position="144"/>
        <end position="164"/>
    </location>
</feature>
<keyword evidence="3" id="KW-1185">Reference proteome</keyword>
<dbReference type="AlphaFoldDB" id="L0WDK8"/>
<dbReference type="STRING" id="1177179.A11A3_09590"/>
<feature type="transmembrane region" description="Helical" evidence="1">
    <location>
        <begin position="257"/>
        <end position="275"/>
    </location>
</feature>
<evidence type="ECO:0000313" key="3">
    <source>
        <dbReference type="Proteomes" id="UP000010164"/>
    </source>
</evidence>
<dbReference type="GO" id="GO:0005886">
    <property type="term" value="C:plasma membrane"/>
    <property type="evidence" value="ECO:0007669"/>
    <property type="project" value="TreeGrafter"/>
</dbReference>
<dbReference type="PATRIC" id="fig|1177179.3.peg.1910"/>
<proteinExistence type="predicted"/>
<keyword evidence="1" id="KW-1133">Transmembrane helix</keyword>
<dbReference type="PANTHER" id="PTHR38684:SF1">
    <property type="entry name" value="PROTEIN AMPE"/>
    <property type="match status" value="1"/>
</dbReference>
<evidence type="ECO:0000256" key="1">
    <source>
        <dbReference type="SAM" id="Phobius"/>
    </source>
</evidence>
<dbReference type="EMBL" id="AMRJ01000013">
    <property type="protein sequence ID" value="EKF74242.1"/>
    <property type="molecule type" value="Genomic_DNA"/>
</dbReference>
<dbReference type="GO" id="GO:0046677">
    <property type="term" value="P:response to antibiotic"/>
    <property type="evidence" value="ECO:0007669"/>
    <property type="project" value="TreeGrafter"/>
</dbReference>
<feature type="transmembrane region" description="Helical" evidence="1">
    <location>
        <begin position="45"/>
        <end position="63"/>
    </location>
</feature>
<dbReference type="PANTHER" id="PTHR38684">
    <property type="entry name" value="PROTEIN AMPE"/>
    <property type="match status" value="1"/>
</dbReference>
<organism evidence="2 3">
    <name type="scientific">Alcanivorax hongdengensis A-11-3</name>
    <dbReference type="NCBI Taxonomy" id="1177179"/>
    <lineage>
        <taxon>Bacteria</taxon>
        <taxon>Pseudomonadati</taxon>
        <taxon>Pseudomonadota</taxon>
        <taxon>Gammaproteobacteria</taxon>
        <taxon>Oceanospirillales</taxon>
        <taxon>Alcanivoracaceae</taxon>
        <taxon>Alcanivorax</taxon>
    </lineage>
</organism>
<keyword evidence="1" id="KW-0472">Membrane</keyword>
<comment type="caution">
    <text evidence="2">The sequence shown here is derived from an EMBL/GenBank/DDBJ whole genome shotgun (WGS) entry which is preliminary data.</text>
</comment>
<protein>
    <submittedName>
        <fullName evidence="2">Inner membrane protein AmpE</fullName>
    </submittedName>
</protein>